<proteinExistence type="predicted"/>
<gene>
    <name evidence="1" type="ORF">Vadar_033755</name>
</gene>
<name>A0ACB7Y4W9_9ERIC</name>
<comment type="caution">
    <text evidence="1">The sequence shown here is derived from an EMBL/GenBank/DDBJ whole genome shotgun (WGS) entry which is preliminary data.</text>
</comment>
<reference evidence="1 2" key="1">
    <citation type="journal article" date="2021" name="Hortic Res">
        <title>High-quality reference genome and annotation aids understanding of berry development for evergreen blueberry (Vaccinium darrowii).</title>
        <authorList>
            <person name="Yu J."/>
            <person name="Hulse-Kemp A.M."/>
            <person name="Babiker E."/>
            <person name="Staton M."/>
        </authorList>
    </citation>
    <scope>NUCLEOTIDE SEQUENCE [LARGE SCALE GENOMIC DNA]</scope>
    <source>
        <strain evidence="2">cv. NJ 8807/NJ 8810</strain>
        <tissue evidence="1">Young leaf</tissue>
    </source>
</reference>
<keyword evidence="2" id="KW-1185">Reference proteome</keyword>
<protein>
    <submittedName>
        <fullName evidence="1">Uncharacterized protein</fullName>
    </submittedName>
</protein>
<evidence type="ECO:0000313" key="2">
    <source>
        <dbReference type="Proteomes" id="UP000828048"/>
    </source>
</evidence>
<dbReference type="Proteomes" id="UP000828048">
    <property type="component" value="Chromosome 5"/>
</dbReference>
<evidence type="ECO:0000313" key="1">
    <source>
        <dbReference type="EMBL" id="KAH7848098.1"/>
    </source>
</evidence>
<accession>A0ACB7Y4W9</accession>
<dbReference type="EMBL" id="CM037155">
    <property type="protein sequence ID" value="KAH7848098.1"/>
    <property type="molecule type" value="Genomic_DNA"/>
</dbReference>
<organism evidence="1 2">
    <name type="scientific">Vaccinium darrowii</name>
    <dbReference type="NCBI Taxonomy" id="229202"/>
    <lineage>
        <taxon>Eukaryota</taxon>
        <taxon>Viridiplantae</taxon>
        <taxon>Streptophyta</taxon>
        <taxon>Embryophyta</taxon>
        <taxon>Tracheophyta</taxon>
        <taxon>Spermatophyta</taxon>
        <taxon>Magnoliopsida</taxon>
        <taxon>eudicotyledons</taxon>
        <taxon>Gunneridae</taxon>
        <taxon>Pentapetalae</taxon>
        <taxon>asterids</taxon>
        <taxon>Ericales</taxon>
        <taxon>Ericaceae</taxon>
        <taxon>Vaccinioideae</taxon>
        <taxon>Vaccinieae</taxon>
        <taxon>Vaccinium</taxon>
    </lineage>
</organism>
<sequence length="160" mass="17365">MVEESFGDAEAAIPVQNVGEDKEMAELLGTYAFVFVGCASALAHRDEPLSIKGTAILWGLDLVMVKYTLGHISGAYINPSANIAFAVARRQITGASMNLWVYIVGPTLGATIATLTYSILQVPEPEKSTESIKFIYNDLYTEPSSETTQLEKVKKFLNVA</sequence>